<sequence length="154" mass="16286">MSNRTLFHVLAYADVNRGIAFLEAVGFTRAAIYTDGDGADAVVVHAQYNWRDTGGVMFGQQRPRTTDTGDTADTADTADPAGTPDTAGFVDGVGRAQCYCVVETDADVDRVHAAAIAAGGRSVQAPNNPDYGGRECTVRDAEGNQWSFGTYQGE</sequence>
<dbReference type="SUPFAM" id="SSF54593">
    <property type="entry name" value="Glyoxalase/Bleomycin resistance protein/Dihydroxybiphenyl dioxygenase"/>
    <property type="match status" value="1"/>
</dbReference>
<evidence type="ECO:0000259" key="2">
    <source>
        <dbReference type="Pfam" id="PF00903"/>
    </source>
</evidence>
<reference evidence="3 4" key="1">
    <citation type="submission" date="2020-05" db="EMBL/GenBank/DDBJ databases">
        <title>Nakamurella sp. DB0629 isolated from air conditioner.</title>
        <authorList>
            <person name="Kim D.H."/>
            <person name="Kim D.-U."/>
        </authorList>
    </citation>
    <scope>NUCLEOTIDE SEQUENCE [LARGE SCALE GENOMIC DNA]</scope>
    <source>
        <strain evidence="3 4">DB0629</strain>
    </source>
</reference>
<protein>
    <submittedName>
        <fullName evidence="3">Glyoxalase</fullName>
    </submittedName>
</protein>
<dbReference type="EMBL" id="JABEND010000003">
    <property type="protein sequence ID" value="NNG35319.1"/>
    <property type="molecule type" value="Genomic_DNA"/>
</dbReference>
<dbReference type="InterPro" id="IPR029068">
    <property type="entry name" value="Glyas_Bleomycin-R_OHBP_Dase"/>
</dbReference>
<feature type="domain" description="Glyoxalase/fosfomycin resistance/dioxygenase" evidence="2">
    <location>
        <begin position="10"/>
        <end position="148"/>
    </location>
</feature>
<organism evidence="3 4">
    <name type="scientific">Nakamurella aerolata</name>
    <dbReference type="NCBI Taxonomy" id="1656892"/>
    <lineage>
        <taxon>Bacteria</taxon>
        <taxon>Bacillati</taxon>
        <taxon>Actinomycetota</taxon>
        <taxon>Actinomycetes</taxon>
        <taxon>Nakamurellales</taxon>
        <taxon>Nakamurellaceae</taxon>
        <taxon>Nakamurella</taxon>
    </lineage>
</organism>
<evidence type="ECO:0000256" key="1">
    <source>
        <dbReference type="SAM" id="MobiDB-lite"/>
    </source>
</evidence>
<dbReference type="Pfam" id="PF00903">
    <property type="entry name" value="Glyoxalase"/>
    <property type="match status" value="1"/>
</dbReference>
<dbReference type="RefSeq" id="WP_171199031.1">
    <property type="nucleotide sequence ID" value="NZ_JABEND010000003.1"/>
</dbReference>
<feature type="region of interest" description="Disordered" evidence="1">
    <location>
        <begin position="55"/>
        <end position="86"/>
    </location>
</feature>
<evidence type="ECO:0000313" key="3">
    <source>
        <dbReference type="EMBL" id="NNG35319.1"/>
    </source>
</evidence>
<dbReference type="InterPro" id="IPR004360">
    <property type="entry name" value="Glyas_Fos-R_dOase_dom"/>
</dbReference>
<dbReference type="Gene3D" id="3.30.720.110">
    <property type="match status" value="1"/>
</dbReference>
<evidence type="ECO:0000313" key="4">
    <source>
        <dbReference type="Proteomes" id="UP000562984"/>
    </source>
</evidence>
<keyword evidence="4" id="KW-1185">Reference proteome</keyword>
<accession>A0A849A3Y9</accession>
<gene>
    <name evidence="3" type="ORF">HKD39_06255</name>
</gene>
<feature type="compositionally biased region" description="Low complexity" evidence="1">
    <location>
        <begin position="66"/>
        <end position="86"/>
    </location>
</feature>
<name>A0A849A3Y9_9ACTN</name>
<dbReference type="Gene3D" id="3.30.720.120">
    <property type="match status" value="1"/>
</dbReference>
<comment type="caution">
    <text evidence="3">The sequence shown here is derived from an EMBL/GenBank/DDBJ whole genome shotgun (WGS) entry which is preliminary data.</text>
</comment>
<dbReference type="Proteomes" id="UP000562984">
    <property type="component" value="Unassembled WGS sequence"/>
</dbReference>
<dbReference type="AlphaFoldDB" id="A0A849A3Y9"/>
<proteinExistence type="predicted"/>